<reference evidence="3 4" key="1">
    <citation type="submission" date="2014-02" db="EMBL/GenBank/DDBJ databases">
        <title>The genome sequence of Colletotrichum simmondsii CBS122122.</title>
        <authorList>
            <person name="Baroncelli R."/>
            <person name="Thon M.R."/>
        </authorList>
    </citation>
    <scope>NUCLEOTIDE SEQUENCE [LARGE SCALE GENOMIC DNA]</scope>
    <source>
        <strain evidence="3 4">CBS122122</strain>
    </source>
</reference>
<feature type="chain" id="PRO_5007801494" description="AB hydrolase-1 domain-containing protein" evidence="1">
    <location>
        <begin position="19"/>
        <end position="410"/>
    </location>
</feature>
<feature type="signal peptide" evidence="1">
    <location>
        <begin position="1"/>
        <end position="18"/>
    </location>
</feature>
<protein>
    <recommendedName>
        <fullName evidence="2">AB hydrolase-1 domain-containing protein</fullName>
    </recommendedName>
</protein>
<evidence type="ECO:0000256" key="1">
    <source>
        <dbReference type="SAM" id="SignalP"/>
    </source>
</evidence>
<sequence>MRPSSQVFLLGLVALAGASPVSHHFNTTLLRNVSFTLSHGEAASCVTGEVQIPISFEAERWLFDKTTDSLSVTDFVLNISTTDPNRLLDFSEGTTLIQKTYGIWVKYCVPSSGLPRSVGGAVQVLTHGGTLDHTYWDFAPGYSYVDVAARAGMITLSYDRLGTGLSEHPDPLLEVQTPASVEVLHQLVTMLRSGSFGPRFSKVVGVGHSIGSKATEAVISQYPSDFDAIIHTGYAYQNAAGAGSVVATGLGSTKDVAYLKHLPDGYFVPKSAEGIHICFFKYPNFDPQILSQTVEQMQTESMGEMLIPPNSSFWGNLTVTNNYRSPVLVILGERDYVVCGHSCVTPQNLAVQTLDIAYAGANRNLSEAWISPGAGHNCHTHLNAPEVSAKMVTGVGCGGFNCIALPHCDR</sequence>
<accession>A0A135S0H1</accession>
<feature type="domain" description="AB hydrolase-1" evidence="2">
    <location>
        <begin position="124"/>
        <end position="382"/>
    </location>
</feature>
<dbReference type="InterPro" id="IPR029058">
    <property type="entry name" value="AB_hydrolase_fold"/>
</dbReference>
<dbReference type="Proteomes" id="UP000070328">
    <property type="component" value="Unassembled WGS sequence"/>
</dbReference>
<dbReference type="Pfam" id="PF12697">
    <property type="entry name" value="Abhydrolase_6"/>
    <property type="match status" value="1"/>
</dbReference>
<comment type="caution">
    <text evidence="3">The sequence shown here is derived from an EMBL/GenBank/DDBJ whole genome shotgun (WGS) entry which is preliminary data.</text>
</comment>
<keyword evidence="1" id="KW-0732">Signal</keyword>
<dbReference type="AlphaFoldDB" id="A0A135S0H1"/>
<gene>
    <name evidence="3" type="ORF">CSIM01_12808</name>
</gene>
<dbReference type="EMBL" id="JFBX01000756">
    <property type="protein sequence ID" value="KXH29420.1"/>
    <property type="molecule type" value="Genomic_DNA"/>
</dbReference>
<keyword evidence="4" id="KW-1185">Reference proteome</keyword>
<organism evidence="3 4">
    <name type="scientific">Colletotrichum simmondsii</name>
    <dbReference type="NCBI Taxonomy" id="703756"/>
    <lineage>
        <taxon>Eukaryota</taxon>
        <taxon>Fungi</taxon>
        <taxon>Dikarya</taxon>
        <taxon>Ascomycota</taxon>
        <taxon>Pezizomycotina</taxon>
        <taxon>Sordariomycetes</taxon>
        <taxon>Hypocreomycetidae</taxon>
        <taxon>Glomerellales</taxon>
        <taxon>Glomerellaceae</taxon>
        <taxon>Colletotrichum</taxon>
        <taxon>Colletotrichum acutatum species complex</taxon>
    </lineage>
</organism>
<evidence type="ECO:0000313" key="3">
    <source>
        <dbReference type="EMBL" id="KXH29420.1"/>
    </source>
</evidence>
<dbReference type="InterPro" id="IPR000073">
    <property type="entry name" value="AB_hydrolase_1"/>
</dbReference>
<proteinExistence type="predicted"/>
<evidence type="ECO:0000313" key="4">
    <source>
        <dbReference type="Proteomes" id="UP000070328"/>
    </source>
</evidence>
<evidence type="ECO:0000259" key="2">
    <source>
        <dbReference type="Pfam" id="PF12697"/>
    </source>
</evidence>
<dbReference type="Gene3D" id="3.40.50.1820">
    <property type="entry name" value="alpha/beta hydrolase"/>
    <property type="match status" value="1"/>
</dbReference>
<name>A0A135S0H1_9PEZI</name>
<dbReference type="OrthoDB" id="190201at2759"/>
<dbReference type="SUPFAM" id="SSF53474">
    <property type="entry name" value="alpha/beta-Hydrolases"/>
    <property type="match status" value="1"/>
</dbReference>